<dbReference type="Pfam" id="PF00005">
    <property type="entry name" value="ABC_tran"/>
    <property type="match status" value="1"/>
</dbReference>
<dbReference type="CDD" id="cd03257">
    <property type="entry name" value="ABC_NikE_OppD_transporters"/>
    <property type="match status" value="1"/>
</dbReference>
<evidence type="ECO:0000313" key="6">
    <source>
        <dbReference type="EMBL" id="SCC79288.1"/>
    </source>
</evidence>
<dbReference type="SMART" id="SM00382">
    <property type="entry name" value="AAA"/>
    <property type="match status" value="1"/>
</dbReference>
<feature type="domain" description="ABC transporter" evidence="5">
    <location>
        <begin position="11"/>
        <end position="257"/>
    </location>
</feature>
<dbReference type="GO" id="GO:0016887">
    <property type="term" value="F:ATP hydrolysis activity"/>
    <property type="evidence" value="ECO:0007669"/>
    <property type="project" value="InterPro"/>
</dbReference>
<reference evidence="7" key="1">
    <citation type="submission" date="2016-08" db="EMBL/GenBank/DDBJ databases">
        <authorList>
            <person name="Varghese N."/>
            <person name="Submissions Spin"/>
        </authorList>
    </citation>
    <scope>NUCLEOTIDE SEQUENCE [LARGE SCALE GENOMIC DNA]</scope>
    <source>
        <strain evidence="7">R-52791</strain>
    </source>
</reference>
<dbReference type="PROSITE" id="PS50893">
    <property type="entry name" value="ABC_TRANSPORTER_2"/>
    <property type="match status" value="1"/>
</dbReference>
<keyword evidence="4 6" id="KW-0067">ATP-binding</keyword>
<dbReference type="PANTHER" id="PTHR43776">
    <property type="entry name" value="TRANSPORT ATP-BINDING PROTEIN"/>
    <property type="match status" value="1"/>
</dbReference>
<evidence type="ECO:0000256" key="2">
    <source>
        <dbReference type="ARBA" id="ARBA00022448"/>
    </source>
</evidence>
<keyword evidence="3" id="KW-0547">Nucleotide-binding</keyword>
<dbReference type="EMBL" id="FMBL01000001">
    <property type="protein sequence ID" value="SCC79288.1"/>
    <property type="molecule type" value="Genomic_DNA"/>
</dbReference>
<dbReference type="Proteomes" id="UP000242610">
    <property type="component" value="Unassembled WGS sequence"/>
</dbReference>
<dbReference type="InterPro" id="IPR050319">
    <property type="entry name" value="ABC_transp_ATP-bind"/>
</dbReference>
<keyword evidence="7" id="KW-1185">Reference proteome</keyword>
<dbReference type="InterPro" id="IPR027417">
    <property type="entry name" value="P-loop_NTPase"/>
</dbReference>
<dbReference type="RefSeq" id="WP_091847646.1">
    <property type="nucleotide sequence ID" value="NZ_FMBL01000001.1"/>
</dbReference>
<evidence type="ECO:0000256" key="3">
    <source>
        <dbReference type="ARBA" id="ARBA00022741"/>
    </source>
</evidence>
<dbReference type="PANTHER" id="PTHR43776:SF7">
    <property type="entry name" value="D,D-DIPEPTIDE TRANSPORT ATP-BINDING PROTEIN DDPF-RELATED"/>
    <property type="match status" value="1"/>
</dbReference>
<proteinExistence type="inferred from homology"/>
<organism evidence="6 7">
    <name type="scientific">Bifidobacterium commune</name>
    <dbReference type="NCBI Taxonomy" id="1505727"/>
    <lineage>
        <taxon>Bacteria</taxon>
        <taxon>Bacillati</taxon>
        <taxon>Actinomycetota</taxon>
        <taxon>Actinomycetes</taxon>
        <taxon>Bifidobacteriales</taxon>
        <taxon>Bifidobacteriaceae</taxon>
        <taxon>Bifidobacterium</taxon>
    </lineage>
</organism>
<dbReference type="GO" id="GO:0055085">
    <property type="term" value="P:transmembrane transport"/>
    <property type="evidence" value="ECO:0007669"/>
    <property type="project" value="UniProtKB-ARBA"/>
</dbReference>
<keyword evidence="2" id="KW-0813">Transport</keyword>
<dbReference type="GO" id="GO:0005524">
    <property type="term" value="F:ATP binding"/>
    <property type="evidence" value="ECO:0007669"/>
    <property type="project" value="UniProtKB-KW"/>
</dbReference>
<accession>A0A1C4H3T2</accession>
<dbReference type="AlphaFoldDB" id="A0A1C4H3T2"/>
<dbReference type="InterPro" id="IPR017871">
    <property type="entry name" value="ABC_transporter-like_CS"/>
</dbReference>
<evidence type="ECO:0000259" key="5">
    <source>
        <dbReference type="PROSITE" id="PS50893"/>
    </source>
</evidence>
<protein>
    <submittedName>
        <fullName evidence="6">Peptide/nickel transport system ATP-binding protein</fullName>
    </submittedName>
</protein>
<sequence>MTEGQILLTGRGIQQVFGKGRGRQIAVDEVNIEVHSGQCLALIGGSGSGKSTLMRILLGLDKPTSGVVTFDGELVEGRRSAGYQALRRDSSLVFQNPFTSLDPRWTVFRSMAEPLNIRLGRHSRKNSLDIDRKTRESLSLVGLDPAEFLERYPADLSGGQAQRVAVARALMTDPKLIVADEPMSAVDVVARLQILEALAAIRQARPETSVIVISHDLGVVQRIADRIVVLHEGKVVESGSANDVLNRPKAVYTRELIAAASL</sequence>
<evidence type="ECO:0000256" key="1">
    <source>
        <dbReference type="ARBA" id="ARBA00005417"/>
    </source>
</evidence>
<dbReference type="PROSITE" id="PS00211">
    <property type="entry name" value="ABC_TRANSPORTER_1"/>
    <property type="match status" value="1"/>
</dbReference>
<dbReference type="SUPFAM" id="SSF52540">
    <property type="entry name" value="P-loop containing nucleoside triphosphate hydrolases"/>
    <property type="match status" value="1"/>
</dbReference>
<dbReference type="InterPro" id="IPR003439">
    <property type="entry name" value="ABC_transporter-like_ATP-bd"/>
</dbReference>
<dbReference type="OrthoDB" id="8481147at2"/>
<name>A0A1C4H3T2_9BIFI</name>
<dbReference type="STRING" id="1505727.GA0061077_0661"/>
<gene>
    <name evidence="6" type="ORF">GA0061077_0661</name>
</gene>
<comment type="similarity">
    <text evidence="1">Belongs to the ABC transporter superfamily.</text>
</comment>
<dbReference type="InterPro" id="IPR003593">
    <property type="entry name" value="AAA+_ATPase"/>
</dbReference>
<evidence type="ECO:0000313" key="7">
    <source>
        <dbReference type="Proteomes" id="UP000242610"/>
    </source>
</evidence>
<dbReference type="Gene3D" id="3.40.50.300">
    <property type="entry name" value="P-loop containing nucleotide triphosphate hydrolases"/>
    <property type="match status" value="1"/>
</dbReference>
<evidence type="ECO:0000256" key="4">
    <source>
        <dbReference type="ARBA" id="ARBA00022840"/>
    </source>
</evidence>